<keyword evidence="1" id="KW-0808">Transferase</keyword>
<reference evidence="2" key="1">
    <citation type="journal article" date="2019" name="Int. J. Syst. Evol. Microbiol.">
        <title>The Global Catalogue of Microorganisms (GCM) 10K type strain sequencing project: providing services to taxonomists for standard genome sequencing and annotation.</title>
        <authorList>
            <consortium name="The Broad Institute Genomics Platform"/>
            <consortium name="The Broad Institute Genome Sequencing Center for Infectious Disease"/>
            <person name="Wu L."/>
            <person name="Ma J."/>
        </authorList>
    </citation>
    <scope>NUCLEOTIDE SEQUENCE [LARGE SCALE GENOMIC DNA]</scope>
    <source>
        <strain evidence="2">KCTC 52237</strain>
    </source>
</reference>
<dbReference type="EMBL" id="JBHRTF010000002">
    <property type="protein sequence ID" value="MFC3114544.1"/>
    <property type="molecule type" value="Genomic_DNA"/>
</dbReference>
<dbReference type="GO" id="GO:0016740">
    <property type="term" value="F:transferase activity"/>
    <property type="evidence" value="ECO:0007669"/>
    <property type="project" value="UniProtKB-KW"/>
</dbReference>
<dbReference type="Proteomes" id="UP001595555">
    <property type="component" value="Unassembled WGS sequence"/>
</dbReference>
<dbReference type="RefSeq" id="WP_378115989.1">
    <property type="nucleotide sequence ID" value="NZ_JBHRTF010000002.1"/>
</dbReference>
<protein>
    <submittedName>
        <fullName evidence="1">Nucleotidyl transferase AbiEii/AbiGii toxin family protein</fullName>
    </submittedName>
</protein>
<organism evidence="1 2">
    <name type="scientific">Cellvibrio fontiphilus</name>
    <dbReference type="NCBI Taxonomy" id="1815559"/>
    <lineage>
        <taxon>Bacteria</taxon>
        <taxon>Pseudomonadati</taxon>
        <taxon>Pseudomonadota</taxon>
        <taxon>Gammaproteobacteria</taxon>
        <taxon>Cellvibrionales</taxon>
        <taxon>Cellvibrionaceae</taxon>
        <taxon>Cellvibrio</taxon>
    </lineage>
</organism>
<sequence>MTENIGNLAASIRQKLLNFSKANNEPFQQVLVNFALERLLYRLSISDYSDRFVLKGALLFRLWFDLPQRPTRDIDFLGFGEANPEQIKIIFATLAEANVEDGLIFSAESITAEPIRKAAGYPGIRVQLQASLDNARIPIQCDIGFGDAITPPAVSSEFPTLLDLPAPVLRVYPLETVVAEKLEAMVKLASFNTRLKDYFDLWVLSTAEQIDHAVLPKAIAATFERRQTSVPVTIPIGLTEGYATEKAQQWNAFLKRSQLEAPPLAEVVKELSAIYWPLLEKSNHH</sequence>
<gene>
    <name evidence="1" type="ORF">ACFODX_03180</name>
</gene>
<proteinExistence type="predicted"/>
<dbReference type="InterPro" id="IPR014942">
    <property type="entry name" value="AbiEii"/>
</dbReference>
<comment type="caution">
    <text evidence="1">The sequence shown here is derived from an EMBL/GenBank/DDBJ whole genome shotgun (WGS) entry which is preliminary data.</text>
</comment>
<name>A0ABV7FE89_9GAMM</name>
<accession>A0ABV7FE89</accession>
<keyword evidence="2" id="KW-1185">Reference proteome</keyword>
<dbReference type="Pfam" id="PF08843">
    <property type="entry name" value="AbiEii"/>
    <property type="match status" value="1"/>
</dbReference>
<evidence type="ECO:0000313" key="1">
    <source>
        <dbReference type="EMBL" id="MFC3114544.1"/>
    </source>
</evidence>
<evidence type="ECO:0000313" key="2">
    <source>
        <dbReference type="Proteomes" id="UP001595555"/>
    </source>
</evidence>